<sequence>MPTTDSHSRRWQSSFQHLQDELPRRNIQPIFDDLTPNSSYRLDVTLADFLPATNPPPLLPSTKNPAPLPVPHHLIYFEPTKRSSEMLPDGTNPDQSPGDPFVRRMWAGGRVYYNASNPLTLDSGRGVCAEFIRNVAIKGKEGEEKVFVSIERRIARATEEEQSKLDQAESDDGARRHVEHIVRQRLWRDKEEDFGPCSVVEMRNIVFMHARSSEQARAETEKAATKQLRPQHKPDWEHTIVPDAKLLFRFSALTFNAHAIHLDPAYCREVEGHKDLLFHGPLSFVFMVTLLQQKLGEQGNDVVRSVEYRNLAPLYCNEPVKFCGRKVDDQKWEIWTETPQGGIAVKGSATTEQGTINRANLGV</sequence>
<name>A0A9P4UPZ1_9PEZI</name>
<dbReference type="GO" id="GO:0005739">
    <property type="term" value="C:mitochondrion"/>
    <property type="evidence" value="ECO:0007669"/>
    <property type="project" value="TreeGrafter"/>
</dbReference>
<dbReference type="SUPFAM" id="SSF54637">
    <property type="entry name" value="Thioesterase/thiol ester dehydrase-isomerase"/>
    <property type="match status" value="1"/>
</dbReference>
<dbReference type="InterPro" id="IPR029069">
    <property type="entry name" value="HotDog_dom_sf"/>
</dbReference>
<dbReference type="EMBL" id="MU003798">
    <property type="protein sequence ID" value="KAF2720525.1"/>
    <property type="molecule type" value="Genomic_DNA"/>
</dbReference>
<reference evidence="1" key="1">
    <citation type="journal article" date="2020" name="Stud. Mycol.">
        <title>101 Dothideomycetes genomes: a test case for predicting lifestyles and emergence of pathogens.</title>
        <authorList>
            <person name="Haridas S."/>
            <person name="Albert R."/>
            <person name="Binder M."/>
            <person name="Bloem J."/>
            <person name="Labutti K."/>
            <person name="Salamov A."/>
            <person name="Andreopoulos B."/>
            <person name="Baker S."/>
            <person name="Barry K."/>
            <person name="Bills G."/>
            <person name="Bluhm B."/>
            <person name="Cannon C."/>
            <person name="Castanera R."/>
            <person name="Culley D."/>
            <person name="Daum C."/>
            <person name="Ezra D."/>
            <person name="Gonzalez J."/>
            <person name="Henrissat B."/>
            <person name="Kuo A."/>
            <person name="Liang C."/>
            <person name="Lipzen A."/>
            <person name="Lutzoni F."/>
            <person name="Magnuson J."/>
            <person name="Mondo S."/>
            <person name="Nolan M."/>
            <person name="Ohm R."/>
            <person name="Pangilinan J."/>
            <person name="Park H.-J."/>
            <person name="Ramirez L."/>
            <person name="Alfaro M."/>
            <person name="Sun H."/>
            <person name="Tritt A."/>
            <person name="Yoshinaga Y."/>
            <person name="Zwiers L.-H."/>
            <person name="Turgeon B."/>
            <person name="Goodwin S."/>
            <person name="Spatafora J."/>
            <person name="Crous P."/>
            <person name="Grigoriev I."/>
        </authorList>
    </citation>
    <scope>NUCLEOTIDE SEQUENCE</scope>
    <source>
        <strain evidence="1">CBS 116435</strain>
    </source>
</reference>
<keyword evidence="2" id="KW-1185">Reference proteome</keyword>
<dbReference type="GO" id="GO:0019171">
    <property type="term" value="F:(3R)-hydroxyacyl-[acyl-carrier-protein] dehydratase activity"/>
    <property type="evidence" value="ECO:0007669"/>
    <property type="project" value="TreeGrafter"/>
</dbReference>
<gene>
    <name evidence="1" type="ORF">K431DRAFT_339286</name>
</gene>
<evidence type="ECO:0000313" key="1">
    <source>
        <dbReference type="EMBL" id="KAF2720525.1"/>
    </source>
</evidence>
<dbReference type="Proteomes" id="UP000799441">
    <property type="component" value="Unassembled WGS sequence"/>
</dbReference>
<dbReference type="InterPro" id="IPR052741">
    <property type="entry name" value="Mitochondrial_HTD2"/>
</dbReference>
<protein>
    <recommendedName>
        <fullName evidence="3">Thioesterase/thiol ester dehydrase-isomerase</fullName>
    </recommendedName>
</protein>
<evidence type="ECO:0008006" key="3">
    <source>
        <dbReference type="Google" id="ProtNLM"/>
    </source>
</evidence>
<dbReference type="OrthoDB" id="3257538at2759"/>
<dbReference type="PANTHER" id="PTHR28152:SF1">
    <property type="entry name" value="HYDROXYACYL-THIOESTER DEHYDRATASE TYPE 2, MITOCHONDRIAL"/>
    <property type="match status" value="1"/>
</dbReference>
<comment type="caution">
    <text evidence="1">The sequence shown here is derived from an EMBL/GenBank/DDBJ whole genome shotgun (WGS) entry which is preliminary data.</text>
</comment>
<organism evidence="1 2">
    <name type="scientific">Polychaeton citri CBS 116435</name>
    <dbReference type="NCBI Taxonomy" id="1314669"/>
    <lineage>
        <taxon>Eukaryota</taxon>
        <taxon>Fungi</taxon>
        <taxon>Dikarya</taxon>
        <taxon>Ascomycota</taxon>
        <taxon>Pezizomycotina</taxon>
        <taxon>Dothideomycetes</taxon>
        <taxon>Dothideomycetidae</taxon>
        <taxon>Capnodiales</taxon>
        <taxon>Capnodiaceae</taxon>
        <taxon>Polychaeton</taxon>
    </lineage>
</organism>
<evidence type="ECO:0000313" key="2">
    <source>
        <dbReference type="Proteomes" id="UP000799441"/>
    </source>
</evidence>
<dbReference type="AlphaFoldDB" id="A0A9P4UPZ1"/>
<dbReference type="Gene3D" id="3.10.129.10">
    <property type="entry name" value="Hotdog Thioesterase"/>
    <property type="match status" value="1"/>
</dbReference>
<proteinExistence type="predicted"/>
<accession>A0A9P4UPZ1</accession>
<dbReference type="PANTHER" id="PTHR28152">
    <property type="entry name" value="HYDROXYACYL-THIOESTER DEHYDRATASE TYPE 2, MITOCHONDRIAL"/>
    <property type="match status" value="1"/>
</dbReference>